<name>A0A917USI9_9DEIO</name>
<evidence type="ECO:0000259" key="1">
    <source>
        <dbReference type="Pfam" id="PF04167"/>
    </source>
</evidence>
<dbReference type="InterPro" id="IPR035930">
    <property type="entry name" value="FomD-like_sf"/>
</dbReference>
<sequence length="181" mass="20702">MQAHPVKIERHDTAARIHHTNTGQRPVDLYHTHERGLYVSRRFVDHPRIAYWQAHLLPDVIPLQDGTERLGIQLCRYDFHGERVHDYYIDIATITCQGDVWTVRDHYLDLLVWDGLCAEIADTDELNAALQAGFIGQSEFARAISAAHGVLNGLARHGYDVRAWLASQQLRLEWDLTTTVA</sequence>
<reference evidence="2" key="2">
    <citation type="submission" date="2020-09" db="EMBL/GenBank/DDBJ databases">
        <authorList>
            <person name="Sun Q."/>
            <person name="Ohkuma M."/>
        </authorList>
    </citation>
    <scope>NUCLEOTIDE SEQUENCE</scope>
    <source>
        <strain evidence="2">JCM 14371</strain>
    </source>
</reference>
<dbReference type="Proteomes" id="UP000635726">
    <property type="component" value="Unassembled WGS sequence"/>
</dbReference>
<organism evidence="2 3">
    <name type="scientific">Deinococcus aquiradiocola</name>
    <dbReference type="NCBI Taxonomy" id="393059"/>
    <lineage>
        <taxon>Bacteria</taxon>
        <taxon>Thermotogati</taxon>
        <taxon>Deinococcota</taxon>
        <taxon>Deinococci</taxon>
        <taxon>Deinococcales</taxon>
        <taxon>Deinococcaceae</taxon>
        <taxon>Deinococcus</taxon>
    </lineage>
</organism>
<dbReference type="Gene3D" id="2.40.380.10">
    <property type="entry name" value="FomD-like"/>
    <property type="match status" value="1"/>
</dbReference>
<dbReference type="InterPro" id="IPR007295">
    <property type="entry name" value="DUF402"/>
</dbReference>
<protein>
    <recommendedName>
        <fullName evidence="1">DUF402 domain-containing protein</fullName>
    </recommendedName>
</protein>
<dbReference type="Pfam" id="PF04167">
    <property type="entry name" value="DUF402"/>
    <property type="match status" value="1"/>
</dbReference>
<reference evidence="2" key="1">
    <citation type="journal article" date="2014" name="Int. J. Syst. Evol. Microbiol.">
        <title>Complete genome sequence of Corynebacterium casei LMG S-19264T (=DSM 44701T), isolated from a smear-ripened cheese.</title>
        <authorList>
            <consortium name="US DOE Joint Genome Institute (JGI-PGF)"/>
            <person name="Walter F."/>
            <person name="Albersmeier A."/>
            <person name="Kalinowski J."/>
            <person name="Ruckert C."/>
        </authorList>
    </citation>
    <scope>NUCLEOTIDE SEQUENCE</scope>
    <source>
        <strain evidence="2">JCM 14371</strain>
    </source>
</reference>
<dbReference type="SUPFAM" id="SSF159234">
    <property type="entry name" value="FomD-like"/>
    <property type="match status" value="1"/>
</dbReference>
<gene>
    <name evidence="2" type="ORF">GCM10008939_27510</name>
</gene>
<feature type="domain" description="DUF402" evidence="1">
    <location>
        <begin position="26"/>
        <end position="159"/>
    </location>
</feature>
<dbReference type="RefSeq" id="WP_188963871.1">
    <property type="nucleotide sequence ID" value="NZ_BMOE01000010.1"/>
</dbReference>
<evidence type="ECO:0000313" key="2">
    <source>
        <dbReference type="EMBL" id="GGJ82124.1"/>
    </source>
</evidence>
<evidence type="ECO:0000313" key="3">
    <source>
        <dbReference type="Proteomes" id="UP000635726"/>
    </source>
</evidence>
<accession>A0A917USI9</accession>
<dbReference type="AlphaFoldDB" id="A0A917USI9"/>
<comment type="caution">
    <text evidence="2">The sequence shown here is derived from an EMBL/GenBank/DDBJ whole genome shotgun (WGS) entry which is preliminary data.</text>
</comment>
<dbReference type="EMBL" id="BMOE01000010">
    <property type="protein sequence ID" value="GGJ82124.1"/>
    <property type="molecule type" value="Genomic_DNA"/>
</dbReference>
<keyword evidence="3" id="KW-1185">Reference proteome</keyword>
<proteinExistence type="predicted"/>